<accession>A0A164SNE0</accession>
<proteinExistence type="predicted"/>
<name>A0A164SNE0_9AGAM</name>
<dbReference type="Proteomes" id="UP000076722">
    <property type="component" value="Unassembled WGS sequence"/>
</dbReference>
<keyword evidence="2" id="KW-1185">Reference proteome</keyword>
<gene>
    <name evidence="1" type="ORF">SISNIDRAFT_467583</name>
</gene>
<dbReference type="EMBL" id="KV419414">
    <property type="protein sequence ID" value="KZS91653.1"/>
    <property type="molecule type" value="Genomic_DNA"/>
</dbReference>
<sequence>MSKAGMYFGRVPLLTSNISSLTPVEGPRSATKVFRLGMKSCRAVAVKPIGRFSRDNFGIARNIFFSKQFALIGQERVHEAGRPTQLSSGAWALAREYTRYVCLDTGQHRTGAKALNLGDASHLMRDKAVVAKVISGGNYSNAVILISRQTKHNTNTTQTVGACARDIHRLFFQPISVIYFPYEHVIPRHVLRTHQQIRITVAVRGTARSLCYGEDDGDLNPSNRYSPGRLNPSDALEHWLVKISLISIPKIFNHVQRWTTLRLHLRVHDPGYSAYRRPGSVMFGLRYDFRIRAGRMFALKQAMVLMVRRHASCTTTQMFECTERENRKSTTWLTSNRSLISSCHAEVNVGDSPEHAATSDPSSPRPIELQPMIQLRILHSPGRASQWVDGAKRVANPEHMGGISPPSCLDQICVLL</sequence>
<reference evidence="1 2" key="1">
    <citation type="journal article" date="2016" name="Mol. Biol. Evol.">
        <title>Comparative Genomics of Early-Diverging Mushroom-Forming Fungi Provides Insights into the Origins of Lignocellulose Decay Capabilities.</title>
        <authorList>
            <person name="Nagy L.G."/>
            <person name="Riley R."/>
            <person name="Tritt A."/>
            <person name="Adam C."/>
            <person name="Daum C."/>
            <person name="Floudas D."/>
            <person name="Sun H."/>
            <person name="Yadav J.S."/>
            <person name="Pangilinan J."/>
            <person name="Larsson K.H."/>
            <person name="Matsuura K."/>
            <person name="Barry K."/>
            <person name="Labutti K."/>
            <person name="Kuo R."/>
            <person name="Ohm R.A."/>
            <person name="Bhattacharya S.S."/>
            <person name="Shirouzu T."/>
            <person name="Yoshinaga Y."/>
            <person name="Martin F.M."/>
            <person name="Grigoriev I.V."/>
            <person name="Hibbett D.S."/>
        </authorList>
    </citation>
    <scope>NUCLEOTIDE SEQUENCE [LARGE SCALE GENOMIC DNA]</scope>
    <source>
        <strain evidence="1 2">HHB9708</strain>
    </source>
</reference>
<evidence type="ECO:0000313" key="1">
    <source>
        <dbReference type="EMBL" id="KZS91653.1"/>
    </source>
</evidence>
<protein>
    <submittedName>
        <fullName evidence="1">Uncharacterized protein</fullName>
    </submittedName>
</protein>
<organism evidence="1 2">
    <name type="scientific">Sistotremastrum niveocremeum HHB9708</name>
    <dbReference type="NCBI Taxonomy" id="1314777"/>
    <lineage>
        <taxon>Eukaryota</taxon>
        <taxon>Fungi</taxon>
        <taxon>Dikarya</taxon>
        <taxon>Basidiomycota</taxon>
        <taxon>Agaricomycotina</taxon>
        <taxon>Agaricomycetes</taxon>
        <taxon>Sistotremastrales</taxon>
        <taxon>Sistotremastraceae</taxon>
        <taxon>Sertulicium</taxon>
        <taxon>Sertulicium niveocremeum</taxon>
    </lineage>
</organism>
<evidence type="ECO:0000313" key="2">
    <source>
        <dbReference type="Proteomes" id="UP000076722"/>
    </source>
</evidence>
<dbReference type="AlphaFoldDB" id="A0A164SNE0"/>